<feature type="non-terminal residue" evidence="1">
    <location>
        <position position="116"/>
    </location>
</feature>
<dbReference type="EMBL" id="UPTC01005927">
    <property type="protein sequence ID" value="VBB35434.1"/>
    <property type="molecule type" value="Genomic_DNA"/>
</dbReference>
<evidence type="ECO:0000313" key="1">
    <source>
        <dbReference type="EMBL" id="VBB35434.1"/>
    </source>
</evidence>
<organism evidence="1 2">
    <name type="scientific">Acanthocheilonema viteae</name>
    <name type="common">Filarial nematode worm</name>
    <name type="synonym">Dipetalonema viteae</name>
    <dbReference type="NCBI Taxonomy" id="6277"/>
    <lineage>
        <taxon>Eukaryota</taxon>
        <taxon>Metazoa</taxon>
        <taxon>Ecdysozoa</taxon>
        <taxon>Nematoda</taxon>
        <taxon>Chromadorea</taxon>
        <taxon>Rhabditida</taxon>
        <taxon>Spirurina</taxon>
        <taxon>Spiruromorpha</taxon>
        <taxon>Filarioidea</taxon>
        <taxon>Onchocercidae</taxon>
        <taxon>Acanthocheilonema</taxon>
    </lineage>
</organism>
<accession>A0A498T157</accession>
<name>A0A498T157_ACAVI</name>
<reference evidence="1 2" key="1">
    <citation type="submission" date="2018-08" db="EMBL/GenBank/DDBJ databases">
        <authorList>
            <person name="Laetsch R D."/>
            <person name="Stevens L."/>
            <person name="Kumar S."/>
            <person name="Blaxter L. M."/>
        </authorList>
    </citation>
    <scope>NUCLEOTIDE SEQUENCE [LARGE SCALE GENOMIC DNA]</scope>
</reference>
<sequence length="116" mass="13521">MKRNDKEWKTTIDAMERILRQLEALGDNLEHPVSRVSWKASCLSGYWIEYFRLRHRQKGDLYTNLENYLLDIVGRSNKVVRPQAATATKTIEYRKPSKFVYKGETSAVKSTEPADL</sequence>
<dbReference type="OrthoDB" id="5864015at2759"/>
<dbReference type="Proteomes" id="UP000276991">
    <property type="component" value="Unassembled WGS sequence"/>
</dbReference>
<proteinExistence type="predicted"/>
<evidence type="ECO:0000313" key="2">
    <source>
        <dbReference type="Proteomes" id="UP000276991"/>
    </source>
</evidence>
<gene>
    <name evidence="1" type="ORF">NAV_LOCUS10225</name>
</gene>
<keyword evidence="2" id="KW-1185">Reference proteome</keyword>
<protein>
    <submittedName>
        <fullName evidence="1">Uncharacterized protein</fullName>
    </submittedName>
</protein>
<dbReference type="AlphaFoldDB" id="A0A498T157"/>